<dbReference type="Proteomes" id="UP001054945">
    <property type="component" value="Unassembled WGS sequence"/>
</dbReference>
<dbReference type="AlphaFoldDB" id="A0AAV4R079"/>
<keyword evidence="2" id="KW-1185">Reference proteome</keyword>
<proteinExistence type="predicted"/>
<name>A0AAV4R079_CAEEX</name>
<gene>
    <name evidence="1" type="ORF">CEXT_87831</name>
</gene>
<dbReference type="EMBL" id="BPLR01006988">
    <property type="protein sequence ID" value="GIY13721.1"/>
    <property type="molecule type" value="Genomic_DNA"/>
</dbReference>
<protein>
    <submittedName>
        <fullName evidence="1">Uncharacterized protein</fullName>
    </submittedName>
</protein>
<evidence type="ECO:0000313" key="2">
    <source>
        <dbReference type="Proteomes" id="UP001054945"/>
    </source>
</evidence>
<evidence type="ECO:0000313" key="1">
    <source>
        <dbReference type="EMBL" id="GIY13721.1"/>
    </source>
</evidence>
<organism evidence="1 2">
    <name type="scientific">Caerostris extrusa</name>
    <name type="common">Bark spider</name>
    <name type="synonym">Caerostris bankana</name>
    <dbReference type="NCBI Taxonomy" id="172846"/>
    <lineage>
        <taxon>Eukaryota</taxon>
        <taxon>Metazoa</taxon>
        <taxon>Ecdysozoa</taxon>
        <taxon>Arthropoda</taxon>
        <taxon>Chelicerata</taxon>
        <taxon>Arachnida</taxon>
        <taxon>Araneae</taxon>
        <taxon>Araneomorphae</taxon>
        <taxon>Entelegynae</taxon>
        <taxon>Araneoidea</taxon>
        <taxon>Araneidae</taxon>
        <taxon>Caerostris</taxon>
    </lineage>
</organism>
<accession>A0AAV4R079</accession>
<comment type="caution">
    <text evidence="1">The sequence shown here is derived from an EMBL/GenBank/DDBJ whole genome shotgun (WGS) entry which is preliminary data.</text>
</comment>
<reference evidence="1 2" key="1">
    <citation type="submission" date="2021-06" db="EMBL/GenBank/DDBJ databases">
        <title>Caerostris extrusa draft genome.</title>
        <authorList>
            <person name="Kono N."/>
            <person name="Arakawa K."/>
        </authorList>
    </citation>
    <scope>NUCLEOTIDE SEQUENCE [LARGE SCALE GENOMIC DNA]</scope>
</reference>
<sequence>MRSNVGEKGCPESLFNWWPRFAWVRHVVAFGGLPQHMPCLHAESKFYRFETKKKKTVKLQLGQRIIVDSNSQITEKERMIPRPEF</sequence>